<dbReference type="SMART" id="SM00382">
    <property type="entry name" value="AAA"/>
    <property type="match status" value="1"/>
</dbReference>
<reference evidence="5 6" key="1">
    <citation type="submission" date="2012-09" db="EMBL/GenBank/DDBJ databases">
        <title>The Genome Sequence of Massilia timonae CCUG 45783.</title>
        <authorList>
            <consortium name="The Broad Institute Genome Sequencing Platform"/>
            <person name="Earl A."/>
            <person name="Ward D."/>
            <person name="Feldgarden M."/>
            <person name="Gevers D."/>
            <person name="Huys G."/>
            <person name="Walker B."/>
            <person name="Young S.K."/>
            <person name="Zeng Q."/>
            <person name="Gargeya S."/>
            <person name="Fitzgerald M."/>
            <person name="Haas B."/>
            <person name="Abouelleil A."/>
            <person name="Alvarado L."/>
            <person name="Arachchi H.M."/>
            <person name="Berlin A.M."/>
            <person name="Chapman S.B."/>
            <person name="Goldberg J."/>
            <person name="Griggs A."/>
            <person name="Gujja S."/>
            <person name="Hansen M."/>
            <person name="Howarth C."/>
            <person name="Imamovic A."/>
            <person name="Larimer J."/>
            <person name="McCowen C."/>
            <person name="Montmayeur A."/>
            <person name="Murphy C."/>
            <person name="Neiman D."/>
            <person name="Pearson M."/>
            <person name="Priest M."/>
            <person name="Roberts A."/>
            <person name="Saif S."/>
            <person name="Shea T."/>
            <person name="Sisk P."/>
            <person name="Sykes S."/>
            <person name="Wortman J."/>
            <person name="Nusbaum C."/>
            <person name="Birren B."/>
        </authorList>
    </citation>
    <scope>NUCLEOTIDE SEQUENCE [LARGE SCALE GENOMIC DNA]</scope>
    <source>
        <strain evidence="5 6">CCUG 45783</strain>
    </source>
</reference>
<keyword evidence="3" id="KW-0067">ATP-binding</keyword>
<dbReference type="Proteomes" id="UP000009874">
    <property type="component" value="Unassembled WGS sequence"/>
</dbReference>
<dbReference type="GO" id="GO:0005524">
    <property type="term" value="F:ATP binding"/>
    <property type="evidence" value="ECO:0007669"/>
    <property type="project" value="UniProtKB-KW"/>
</dbReference>
<proteinExistence type="inferred from homology"/>
<dbReference type="InterPro" id="IPR003593">
    <property type="entry name" value="AAA+_ATPase"/>
</dbReference>
<dbReference type="SUPFAM" id="SSF52540">
    <property type="entry name" value="P-loop containing nucleoside triphosphate hydrolases"/>
    <property type="match status" value="1"/>
</dbReference>
<dbReference type="Pfam" id="PF00004">
    <property type="entry name" value="AAA"/>
    <property type="match status" value="1"/>
</dbReference>
<evidence type="ECO:0000256" key="1">
    <source>
        <dbReference type="ARBA" id="ARBA00006914"/>
    </source>
</evidence>
<dbReference type="AlphaFoldDB" id="K9DER0"/>
<name>K9DER0_9BURK</name>
<protein>
    <recommendedName>
        <fullName evidence="4">AAA+ ATPase domain-containing protein</fullName>
    </recommendedName>
</protein>
<dbReference type="HOGENOM" id="CLU_677572_0_0_4"/>
<evidence type="ECO:0000259" key="4">
    <source>
        <dbReference type="SMART" id="SM00382"/>
    </source>
</evidence>
<dbReference type="InterPro" id="IPR003959">
    <property type="entry name" value="ATPase_AAA_core"/>
</dbReference>
<gene>
    <name evidence="5" type="ORF">HMPREF9710_02963</name>
</gene>
<dbReference type="PANTHER" id="PTHR23073">
    <property type="entry name" value="26S PROTEASOME REGULATORY SUBUNIT"/>
    <property type="match status" value="1"/>
</dbReference>
<evidence type="ECO:0000256" key="2">
    <source>
        <dbReference type="ARBA" id="ARBA00022741"/>
    </source>
</evidence>
<keyword evidence="6" id="KW-1185">Reference proteome</keyword>
<comment type="similarity">
    <text evidence="1">Belongs to the AAA ATPase family.</text>
</comment>
<evidence type="ECO:0000313" key="5">
    <source>
        <dbReference type="EMBL" id="EKU81771.1"/>
    </source>
</evidence>
<organism evidence="5 6">
    <name type="scientific">Massilia timonae CCUG 45783</name>
    <dbReference type="NCBI Taxonomy" id="883126"/>
    <lineage>
        <taxon>Bacteria</taxon>
        <taxon>Pseudomonadati</taxon>
        <taxon>Pseudomonadota</taxon>
        <taxon>Betaproteobacteria</taxon>
        <taxon>Burkholderiales</taxon>
        <taxon>Oxalobacteraceae</taxon>
        <taxon>Telluria group</taxon>
        <taxon>Massilia</taxon>
    </lineage>
</organism>
<dbReference type="GO" id="GO:0016887">
    <property type="term" value="F:ATP hydrolysis activity"/>
    <property type="evidence" value="ECO:0007669"/>
    <property type="project" value="InterPro"/>
</dbReference>
<dbReference type="PATRIC" id="fig|883126.3.peg.2992"/>
<dbReference type="eggNOG" id="COG0464">
    <property type="taxonomic scope" value="Bacteria"/>
</dbReference>
<dbReference type="InterPro" id="IPR050221">
    <property type="entry name" value="26S_Proteasome_ATPase"/>
</dbReference>
<comment type="caution">
    <text evidence="5">The sequence shown here is derived from an EMBL/GenBank/DDBJ whole genome shotgun (WGS) entry which is preliminary data.</text>
</comment>
<keyword evidence="2" id="KW-0547">Nucleotide-binding</keyword>
<sequence>MEELNEQRRRTTTPAIAPIVHLWILRILMPLGGHRELVRPRGFKEEGVARVLGLEKWIDPEDFDFDPAVVRTRLRELHRQAERTAERALPAVLEANLKRLAALVGMSDTECRILGFATMLHHERDLDSAADTLGALSSSAIVDVLAALLDLPEHEVRGALSIQGVLARSGLLSVDRSGTKLLRGKLDLLSDQFADSILKSESDPVVLLRDMVAPSTPARLSLADFSHLDEALAILKPYLAQAVAGSQQGVNIFVYGAPGTGKSELARALAAVLECELFEVASEDEDGDPVTGERRLRAYRAAQSFFDRRRAMLLFDEVEDVFGDSGNRFGLHSTAQRRKAWLNRTLEQNRVPTLWLSNSIDGIDPAFMRRFDVLVEVQVPPRAQRERILQATCGDLAGAPTLARMA</sequence>
<evidence type="ECO:0000313" key="6">
    <source>
        <dbReference type="Proteomes" id="UP000009874"/>
    </source>
</evidence>
<accession>K9DER0</accession>
<dbReference type="InterPro" id="IPR027417">
    <property type="entry name" value="P-loop_NTPase"/>
</dbReference>
<dbReference type="Gene3D" id="3.40.50.300">
    <property type="entry name" value="P-loop containing nucleotide triphosphate hydrolases"/>
    <property type="match status" value="1"/>
</dbReference>
<evidence type="ECO:0000256" key="3">
    <source>
        <dbReference type="ARBA" id="ARBA00022840"/>
    </source>
</evidence>
<feature type="domain" description="AAA+ ATPase" evidence="4">
    <location>
        <begin position="248"/>
        <end position="381"/>
    </location>
</feature>
<dbReference type="EMBL" id="AGZI01000037">
    <property type="protein sequence ID" value="EKU81771.1"/>
    <property type="molecule type" value="Genomic_DNA"/>
</dbReference>